<gene>
    <name evidence="4" type="ORF">D1345_03180</name>
</gene>
<proteinExistence type="predicted"/>
<dbReference type="EMBL" id="CP031968">
    <property type="protein sequence ID" value="AXT45250.1"/>
    <property type="molecule type" value="Genomic_DNA"/>
</dbReference>
<dbReference type="Gene3D" id="1.10.1200.10">
    <property type="entry name" value="ACP-like"/>
    <property type="match status" value="1"/>
</dbReference>
<dbReference type="KEGG" id="crz:D1345_03180"/>
<dbReference type="GO" id="GO:0043041">
    <property type="term" value="P:amino acid activation for nonribosomal peptide biosynthetic process"/>
    <property type="evidence" value="ECO:0007669"/>
    <property type="project" value="TreeGrafter"/>
</dbReference>
<evidence type="ECO:0000313" key="5">
    <source>
        <dbReference type="Proteomes" id="UP000259465"/>
    </source>
</evidence>
<evidence type="ECO:0000313" key="4">
    <source>
        <dbReference type="EMBL" id="AXT45250.1"/>
    </source>
</evidence>
<dbReference type="Gene3D" id="3.30.300.30">
    <property type="match status" value="1"/>
</dbReference>
<dbReference type="SUPFAM" id="SSF47336">
    <property type="entry name" value="ACP-like"/>
    <property type="match status" value="1"/>
</dbReference>
<evidence type="ECO:0000256" key="2">
    <source>
        <dbReference type="ARBA" id="ARBA00022553"/>
    </source>
</evidence>
<dbReference type="InterPro" id="IPR009081">
    <property type="entry name" value="PP-bd_ACP"/>
</dbReference>
<dbReference type="PANTHER" id="PTHR45527:SF1">
    <property type="entry name" value="FATTY ACID SYNTHASE"/>
    <property type="match status" value="1"/>
</dbReference>
<dbReference type="PANTHER" id="PTHR45527">
    <property type="entry name" value="NONRIBOSOMAL PEPTIDE SYNTHETASE"/>
    <property type="match status" value="1"/>
</dbReference>
<keyword evidence="1" id="KW-0596">Phosphopantetheine</keyword>
<dbReference type="GO" id="GO:0005737">
    <property type="term" value="C:cytoplasm"/>
    <property type="evidence" value="ECO:0007669"/>
    <property type="project" value="TreeGrafter"/>
</dbReference>
<dbReference type="SUPFAM" id="SSF56801">
    <property type="entry name" value="Acetyl-CoA synthetase-like"/>
    <property type="match status" value="1"/>
</dbReference>
<reference evidence="4 5" key="1">
    <citation type="submission" date="2018-08" db="EMBL/GenBank/DDBJ databases">
        <title>Complete genome sequence of JP2-74.</title>
        <authorList>
            <person name="Wu L."/>
        </authorList>
    </citation>
    <scope>NUCLEOTIDE SEQUENCE [LARGE SCALE GENOMIC DNA]</scope>
    <source>
        <strain evidence="4 5">JP2-74</strain>
    </source>
</reference>
<protein>
    <recommendedName>
        <fullName evidence="3">Carrier domain-containing protein</fullName>
    </recommendedName>
</protein>
<dbReference type="InterPro" id="IPR023213">
    <property type="entry name" value="CAT-like_dom_sf"/>
</dbReference>
<dbReference type="GO" id="GO:0031177">
    <property type="term" value="F:phosphopantetheine binding"/>
    <property type="evidence" value="ECO:0007669"/>
    <property type="project" value="TreeGrafter"/>
</dbReference>
<sequence>MRQAAAALYRDRSGADKLAGYVGLTPEAEAGDWRAAILAALRLRLPEYMLPAQLIALRQWPVGANGKTDRAALPAPQADAAAPMRSRAPNTPEEQVLAAIWRQTLGREDIGADDNFFQLGGDSILGLQIVAQARQAGLRWPRATSSAPTIAELAAQARPARQEAKLEDIPPGAPLPLTPAQRWFFERVDTLPRPGHWNQALLLSVAAGFPLRASQRLLRLEQSHDAFRLRFFRRSRRLAPTLRAARGLARRRLAGTRRS</sequence>
<evidence type="ECO:0000259" key="3">
    <source>
        <dbReference type="PROSITE" id="PS50075"/>
    </source>
</evidence>
<dbReference type="InterPro" id="IPR036736">
    <property type="entry name" value="ACP-like_sf"/>
</dbReference>
<evidence type="ECO:0000256" key="1">
    <source>
        <dbReference type="ARBA" id="ARBA00022450"/>
    </source>
</evidence>
<keyword evidence="5" id="KW-1185">Reference proteome</keyword>
<dbReference type="PROSITE" id="PS50075">
    <property type="entry name" value="CARRIER"/>
    <property type="match status" value="1"/>
</dbReference>
<dbReference type="Proteomes" id="UP000259465">
    <property type="component" value="Chromosome"/>
</dbReference>
<dbReference type="GO" id="GO:0044550">
    <property type="term" value="P:secondary metabolite biosynthetic process"/>
    <property type="evidence" value="ECO:0007669"/>
    <property type="project" value="TreeGrafter"/>
</dbReference>
<name>A0AAD0W6E9_9NEIS</name>
<dbReference type="Pfam" id="PF00550">
    <property type="entry name" value="PP-binding"/>
    <property type="match status" value="1"/>
</dbReference>
<organism evidence="4 5">
    <name type="scientific">Chromobacterium rhizoryzae</name>
    <dbReference type="NCBI Taxonomy" id="1778675"/>
    <lineage>
        <taxon>Bacteria</taxon>
        <taxon>Pseudomonadati</taxon>
        <taxon>Pseudomonadota</taxon>
        <taxon>Betaproteobacteria</taxon>
        <taxon>Neisseriales</taxon>
        <taxon>Chromobacteriaceae</taxon>
        <taxon>Chromobacterium</taxon>
    </lineage>
</organism>
<feature type="domain" description="Carrier" evidence="3">
    <location>
        <begin position="88"/>
        <end position="170"/>
    </location>
</feature>
<dbReference type="InterPro" id="IPR006162">
    <property type="entry name" value="Ppantetheine_attach_site"/>
</dbReference>
<keyword evidence="2" id="KW-0597">Phosphoprotein</keyword>
<dbReference type="AlphaFoldDB" id="A0AAD0W6E9"/>
<dbReference type="Gene3D" id="3.30.559.10">
    <property type="entry name" value="Chloramphenicol acetyltransferase-like domain"/>
    <property type="match status" value="1"/>
</dbReference>
<dbReference type="InterPro" id="IPR045851">
    <property type="entry name" value="AMP-bd_C_sf"/>
</dbReference>
<accession>A0AAD0W6E9</accession>
<dbReference type="PROSITE" id="PS00012">
    <property type="entry name" value="PHOSPHOPANTETHEINE"/>
    <property type="match status" value="1"/>
</dbReference>